<dbReference type="AlphaFoldDB" id="L0IAG3"/>
<evidence type="ECO:0000313" key="3">
    <source>
        <dbReference type="Proteomes" id="UP000010846"/>
    </source>
</evidence>
<dbReference type="EMBL" id="CP003050">
    <property type="protein sequence ID" value="AGB15729.1"/>
    <property type="molecule type" value="Genomic_DNA"/>
</dbReference>
<evidence type="ECO:0000259" key="1">
    <source>
        <dbReference type="PROSITE" id="PS51819"/>
    </source>
</evidence>
<dbReference type="eggNOG" id="arCOG03102">
    <property type="taxonomic scope" value="Archaea"/>
</dbReference>
<dbReference type="PROSITE" id="PS51819">
    <property type="entry name" value="VOC"/>
    <property type="match status" value="2"/>
</dbReference>
<accession>L0IAG3</accession>
<name>L0IAG3_HALRX</name>
<keyword evidence="3" id="KW-1185">Reference proteome</keyword>
<reference evidence="2" key="1">
    <citation type="submission" date="2011-09" db="EMBL/GenBank/DDBJ databases">
        <title>Complete sequence of Halovivax ruber XH-70.</title>
        <authorList>
            <consortium name="US DOE Joint Genome Institute"/>
            <person name="Lucas S."/>
            <person name="Han J."/>
            <person name="Lapidus A."/>
            <person name="Cheng J.-F."/>
            <person name="Goodwin L."/>
            <person name="Pitluck S."/>
            <person name="Peters L."/>
            <person name="Mikhailova N."/>
            <person name="Davenport K."/>
            <person name="Detter J.C."/>
            <person name="Han C."/>
            <person name="Tapia R."/>
            <person name="Land M."/>
            <person name="Hauser L."/>
            <person name="Kyrpides N."/>
            <person name="Ivanova N."/>
            <person name="Pagani I."/>
            <person name="Sproer C."/>
            <person name="Anderson I."/>
            <person name="Woyke T."/>
        </authorList>
    </citation>
    <scope>NUCLEOTIDE SEQUENCE</scope>
    <source>
        <strain evidence="2">XH-70</strain>
    </source>
</reference>
<dbReference type="KEGG" id="hru:Halru_1112"/>
<dbReference type="InterPro" id="IPR029068">
    <property type="entry name" value="Glyas_Bleomycin-R_OHBP_Dase"/>
</dbReference>
<feature type="domain" description="VOC" evidence="1">
    <location>
        <begin position="121"/>
        <end position="229"/>
    </location>
</feature>
<dbReference type="HOGENOM" id="CLU_1127078_0_0_2"/>
<dbReference type="Proteomes" id="UP000010846">
    <property type="component" value="Chromosome"/>
</dbReference>
<sequence>MLDELAWLGLEVKYLDAARSFYEETFSLSIVTATETEIRFETGPSELVIRRPIDLPRGGLHTHFACSIPAAEFDAWWDHLEPAFDLEEVQFGDARSLYCYDPDGNCVELGQRDVDGPGIDGIFEVALEVASIDRSRSFYERLGFETVDTGADRRRIRMDGPVALELWEPQLGIADARGGVHVDLGFSCADPGTVVELVEDDACETTARGSDRVVIDPDGHVLTFTDSAA</sequence>
<proteinExistence type="predicted"/>
<dbReference type="CDD" id="cd06587">
    <property type="entry name" value="VOC"/>
    <property type="match status" value="1"/>
</dbReference>
<gene>
    <name evidence="2" type="ordered locus">Halru_1112</name>
</gene>
<dbReference type="RefSeq" id="WP_015300390.1">
    <property type="nucleotide sequence ID" value="NC_019964.1"/>
</dbReference>
<evidence type="ECO:0000313" key="2">
    <source>
        <dbReference type="EMBL" id="AGB15729.1"/>
    </source>
</evidence>
<feature type="domain" description="VOC" evidence="1">
    <location>
        <begin position="4"/>
        <end position="112"/>
    </location>
</feature>
<dbReference type="SUPFAM" id="SSF54593">
    <property type="entry name" value="Glyoxalase/Bleomycin resistance protein/Dihydroxybiphenyl dioxygenase"/>
    <property type="match status" value="2"/>
</dbReference>
<dbReference type="GeneID" id="14375366"/>
<organism evidence="2 3">
    <name type="scientific">Halovivax ruber (strain DSM 18193 / JCM 13892 / XH-70)</name>
    <dbReference type="NCBI Taxonomy" id="797302"/>
    <lineage>
        <taxon>Archaea</taxon>
        <taxon>Methanobacteriati</taxon>
        <taxon>Methanobacteriota</taxon>
        <taxon>Stenosarchaea group</taxon>
        <taxon>Halobacteria</taxon>
        <taxon>Halobacteriales</taxon>
        <taxon>Natrialbaceae</taxon>
        <taxon>Halovivax</taxon>
    </lineage>
</organism>
<protein>
    <recommendedName>
        <fullName evidence="1">VOC domain-containing protein</fullName>
    </recommendedName>
</protein>
<dbReference type="InterPro" id="IPR037523">
    <property type="entry name" value="VOC_core"/>
</dbReference>
<dbReference type="OrthoDB" id="304574at2157"/>
<dbReference type="Gene3D" id="3.10.180.10">
    <property type="entry name" value="2,3-Dihydroxybiphenyl 1,2-Dioxygenase, domain 1"/>
    <property type="match status" value="2"/>
</dbReference>